<evidence type="ECO:0000313" key="3">
    <source>
        <dbReference type="Proteomes" id="UP000663870"/>
    </source>
</evidence>
<dbReference type="PANTHER" id="PTHR18964:SF149">
    <property type="entry name" value="BIFUNCTIONAL UDP-N-ACETYLGLUCOSAMINE 2-EPIMERASE_N-ACETYLMANNOSAMINE KINASE"/>
    <property type="match status" value="1"/>
</dbReference>
<dbReference type="Gene3D" id="3.30.420.40">
    <property type="match status" value="2"/>
</dbReference>
<sequence length="1126" mass="131850">MSSLVIGLDIGGSHVTAALIRIEQLTNQNLSIERDQLYTRSYIKTINNDPRSIISTWIDCIDDLLQDFIKNYKQNDTIIGITCGIPGPMDYERGISYIQSTKLQKCKNFFGLNLRLSFKDGLRELIFRWKNRFETKYSTSSCSNVPYVEKKQIMLEKLQQTKQITIKSLIKHKTSFNFPIVPTINGEIQCSKLSIKDIRNYCGVYENSDFYSQNNMNDSSHKIYFNHMEINSTEKSLINDKFSPKLLTIIQQLSEIPISFYNDATCFAIGEAISVYNRNYERILALTLGTGFGSTFIDRCEIIINRSDVPSGGMLWNCPYEKNSIADDWFSTRGLIKIYNTILQQESFVNHSDVSTNKQQQQQSSSNIYKKSNIIDGHSLTEQASNGDQNAIQAFQIFAQRLGNFLVPYIEKFKTDLIVIGGGIAQAWYFIENDLNITLKKSCNVQVYFSLSYEKTICLGAVQQQLSILFKSKNKFIRQTCQNLLPVIKTINTNHYDLYPCHEIPIGNIGIGYKQLNEEMFRLIEIHKILLIDGFVGTYFDEYAYELNKYYNEKIKKKNLSSLIFYDTRTFLKIDINNKQKLYLQYSKSIFGKLANNLNFKDDFIDLNKLNYLKNNLSYPCIIIGPGASFINQTSPLIYIDLTKNELYYRILAQTSFSYLKPIETIQEDNSLKSNNDNDDYELSSVMYEKKCLYFLDYPIFNKLKQELLPRMTIYVDSQRPHCPTWIHGHTFNQALAYLTNVPIRVRPWFEAGSWGGQWLKSICKNISQLSKNYAWSYEMITPENGIILSDENNHLLEFSWDLFYSSQANRILGNDKHYRLFGGSNDFPIRFDFLDTMDGGNLSIQCHPNLQYMRTNFGEKITQDETYYIVETKQHWKEEYKNDEKLSAHVYLGFHDNINPEEFHQALLSSRREHKKLNVEKYIQCIPSNIHDFFLIPNETIHASGENQVVLEISATPYIYTFKLYDWLRLDLDDRLRPLNIEHGMKNLKFNRRGEQLRCQPITMKFEQDKYEEQHLPTHNLHFYDLQRLIIEPNESIEIIRSTENRFHLCMLVEGDTIEIEFNTIDNNQQKQIRQYNYIETFLIPASINQYRLRPIIKNKTNEKKPRQFILLIAYLKWDCEKLLE</sequence>
<dbReference type="InterPro" id="IPR043129">
    <property type="entry name" value="ATPase_NBD"/>
</dbReference>
<dbReference type="EMBL" id="CAJNOH010000368">
    <property type="protein sequence ID" value="CAF1016684.1"/>
    <property type="molecule type" value="Genomic_DNA"/>
</dbReference>
<proteinExistence type="predicted"/>
<comment type="caution">
    <text evidence="2">The sequence shown here is derived from an EMBL/GenBank/DDBJ whole genome shotgun (WGS) entry which is preliminary data.</text>
</comment>
<dbReference type="InterPro" id="IPR000600">
    <property type="entry name" value="ROK"/>
</dbReference>
<evidence type="ECO:0000313" key="2">
    <source>
        <dbReference type="EMBL" id="CAF1139185.1"/>
    </source>
</evidence>
<dbReference type="PANTHER" id="PTHR18964">
    <property type="entry name" value="ROK (REPRESSOR, ORF, KINASE) FAMILY"/>
    <property type="match status" value="1"/>
</dbReference>
<dbReference type="InterPro" id="IPR014710">
    <property type="entry name" value="RmlC-like_jellyroll"/>
</dbReference>
<organism evidence="2 3">
    <name type="scientific">Rotaria sordida</name>
    <dbReference type="NCBI Taxonomy" id="392033"/>
    <lineage>
        <taxon>Eukaryota</taxon>
        <taxon>Metazoa</taxon>
        <taxon>Spiralia</taxon>
        <taxon>Gnathifera</taxon>
        <taxon>Rotifera</taxon>
        <taxon>Eurotatoria</taxon>
        <taxon>Bdelloidea</taxon>
        <taxon>Philodinida</taxon>
        <taxon>Philodinidae</taxon>
        <taxon>Rotaria</taxon>
    </lineage>
</organism>
<protein>
    <submittedName>
        <fullName evidence="2">Uncharacterized protein</fullName>
    </submittedName>
</protein>
<dbReference type="InterPro" id="IPR011051">
    <property type="entry name" value="RmlC_Cupin_sf"/>
</dbReference>
<dbReference type="Proteomes" id="UP000663870">
    <property type="component" value="Unassembled WGS sequence"/>
</dbReference>
<gene>
    <name evidence="2" type="ORF">JXQ802_LOCUS21124</name>
    <name evidence="1" type="ORF">PYM288_LOCUS15398</name>
</gene>
<dbReference type="SUPFAM" id="SSF51182">
    <property type="entry name" value="RmlC-like cupins"/>
    <property type="match status" value="1"/>
</dbReference>
<keyword evidence="3" id="KW-1185">Reference proteome</keyword>
<dbReference type="CDD" id="cd23763">
    <property type="entry name" value="ASKHA_ATPase_ROK"/>
    <property type="match status" value="1"/>
</dbReference>
<dbReference type="SUPFAM" id="SSF53067">
    <property type="entry name" value="Actin-like ATPase domain"/>
    <property type="match status" value="1"/>
</dbReference>
<name>A0A814RYU6_9BILA</name>
<dbReference type="EMBL" id="CAJNOL010000615">
    <property type="protein sequence ID" value="CAF1139185.1"/>
    <property type="molecule type" value="Genomic_DNA"/>
</dbReference>
<accession>A0A814RYU6</accession>
<dbReference type="CDD" id="cd07010">
    <property type="entry name" value="cupin_PMI_type_I_N_bac"/>
    <property type="match status" value="1"/>
</dbReference>
<dbReference type="Proteomes" id="UP000663854">
    <property type="component" value="Unassembled WGS sequence"/>
</dbReference>
<evidence type="ECO:0000313" key="1">
    <source>
        <dbReference type="EMBL" id="CAF1016684.1"/>
    </source>
</evidence>
<dbReference type="Gene3D" id="2.60.120.10">
    <property type="entry name" value="Jelly Rolls"/>
    <property type="match status" value="1"/>
</dbReference>
<dbReference type="Pfam" id="PF00480">
    <property type="entry name" value="ROK"/>
    <property type="match status" value="1"/>
</dbReference>
<reference evidence="2" key="1">
    <citation type="submission" date="2021-02" db="EMBL/GenBank/DDBJ databases">
        <authorList>
            <person name="Nowell W R."/>
        </authorList>
    </citation>
    <scope>NUCLEOTIDE SEQUENCE</scope>
</reference>
<dbReference type="AlphaFoldDB" id="A0A814RYU6"/>